<accession>A0A1R3HUR1</accession>
<comment type="caution">
    <text evidence="2">The sequence shown here is derived from an EMBL/GenBank/DDBJ whole genome shotgun (WGS) entry which is preliminary data.</text>
</comment>
<protein>
    <recommendedName>
        <fullName evidence="4">Calmodulin-binding protein</fullName>
    </recommendedName>
</protein>
<feature type="region of interest" description="Disordered" evidence="1">
    <location>
        <begin position="66"/>
        <end position="108"/>
    </location>
</feature>
<evidence type="ECO:0008006" key="4">
    <source>
        <dbReference type="Google" id="ProtNLM"/>
    </source>
</evidence>
<dbReference type="AlphaFoldDB" id="A0A1R3HUR1"/>
<dbReference type="Proteomes" id="UP000188268">
    <property type="component" value="Unassembled WGS sequence"/>
</dbReference>
<feature type="region of interest" description="Disordered" evidence="1">
    <location>
        <begin position="250"/>
        <end position="274"/>
    </location>
</feature>
<dbReference type="STRING" id="210143.A0A1R3HUR1"/>
<dbReference type="EMBL" id="AWWV01011137">
    <property type="protein sequence ID" value="OMO74129.1"/>
    <property type="molecule type" value="Genomic_DNA"/>
</dbReference>
<feature type="compositionally biased region" description="Low complexity" evidence="1">
    <location>
        <begin position="332"/>
        <end position="345"/>
    </location>
</feature>
<proteinExistence type="predicted"/>
<dbReference type="InterPro" id="IPR012442">
    <property type="entry name" value="DUF1645_plant"/>
</dbReference>
<keyword evidence="3" id="KW-1185">Reference proteome</keyword>
<dbReference type="OMA" id="NDFNGGI"/>
<dbReference type="OrthoDB" id="667051at2759"/>
<evidence type="ECO:0000313" key="2">
    <source>
        <dbReference type="EMBL" id="OMO74129.1"/>
    </source>
</evidence>
<evidence type="ECO:0000256" key="1">
    <source>
        <dbReference type="SAM" id="MobiDB-lite"/>
    </source>
</evidence>
<feature type="compositionally biased region" description="Low complexity" evidence="1">
    <location>
        <begin position="214"/>
        <end position="226"/>
    </location>
</feature>
<dbReference type="PANTHER" id="PTHR33095">
    <property type="entry name" value="OS07G0619500 PROTEIN"/>
    <property type="match status" value="1"/>
</dbReference>
<feature type="region of interest" description="Disordered" evidence="1">
    <location>
        <begin position="128"/>
        <end position="235"/>
    </location>
</feature>
<sequence length="404" mass="45161">MEMEVVVPVPPTDFNFDSACSSPYMTAPSSPQRFGNFFFSAPTSPTRVSSFYRELNELSLAGNSSSAVPFQWEEKPGTPKRKGFEGRVDDNRVEKKSNKEDDDGCEDFEFNFSGQLERTSLSAEELFDGGKIKPLKPPPGYEQFSSTVSSPRSPRSPRSRSPFRNKDFDPFEAAIEKTRRKEAVVLKEPPKTKQEQGKNRTQSFQQRGRERTNSSGPSSSSSSSSSYNYVHKKSRSLSPFRVSDIMFEPEESQEISASQSGKNSVSTTDNNSPKSYVSSILSAISFSKSNRKWKLKDFLLFRSASEGRATGKDPLRKYALLSKKEPEDVKNSSFRSTESVGSVSSSRRRGPVSAHELHYTANRAVSEEMRRKTFLPYKQGLLGCLGFNPQMHEISRGIGSLTRG</sequence>
<feature type="region of interest" description="Disordered" evidence="1">
    <location>
        <begin position="329"/>
        <end position="355"/>
    </location>
</feature>
<feature type="compositionally biased region" description="Basic and acidic residues" evidence="1">
    <location>
        <begin position="72"/>
        <end position="99"/>
    </location>
</feature>
<organism evidence="2 3">
    <name type="scientific">Corchorus capsularis</name>
    <name type="common">Jute</name>
    <dbReference type="NCBI Taxonomy" id="210143"/>
    <lineage>
        <taxon>Eukaryota</taxon>
        <taxon>Viridiplantae</taxon>
        <taxon>Streptophyta</taxon>
        <taxon>Embryophyta</taxon>
        <taxon>Tracheophyta</taxon>
        <taxon>Spermatophyta</taxon>
        <taxon>Magnoliopsida</taxon>
        <taxon>eudicotyledons</taxon>
        <taxon>Gunneridae</taxon>
        <taxon>Pentapetalae</taxon>
        <taxon>rosids</taxon>
        <taxon>malvids</taxon>
        <taxon>Malvales</taxon>
        <taxon>Malvaceae</taxon>
        <taxon>Grewioideae</taxon>
        <taxon>Apeibeae</taxon>
        <taxon>Corchorus</taxon>
    </lineage>
</organism>
<dbReference type="Pfam" id="PF07816">
    <property type="entry name" value="DUF1645"/>
    <property type="match status" value="1"/>
</dbReference>
<reference evidence="2 3" key="1">
    <citation type="submission" date="2013-09" db="EMBL/GenBank/DDBJ databases">
        <title>Corchorus capsularis genome sequencing.</title>
        <authorList>
            <person name="Alam M."/>
            <person name="Haque M.S."/>
            <person name="Islam M.S."/>
            <person name="Emdad E.M."/>
            <person name="Islam M.M."/>
            <person name="Ahmed B."/>
            <person name="Halim A."/>
            <person name="Hossen Q.M.M."/>
            <person name="Hossain M.Z."/>
            <person name="Ahmed R."/>
            <person name="Khan M.M."/>
            <person name="Islam R."/>
            <person name="Rashid M.M."/>
            <person name="Khan S.A."/>
            <person name="Rahman M.S."/>
            <person name="Alam M."/>
        </authorList>
    </citation>
    <scope>NUCLEOTIDE SEQUENCE [LARGE SCALE GENOMIC DNA]</scope>
    <source>
        <strain evidence="3">cv. CVL-1</strain>
        <tissue evidence="2">Whole seedling</tissue>
    </source>
</reference>
<feature type="compositionally biased region" description="Basic and acidic residues" evidence="1">
    <location>
        <begin position="164"/>
        <end position="198"/>
    </location>
</feature>
<dbReference type="Gramene" id="OMO74129">
    <property type="protein sequence ID" value="OMO74129"/>
    <property type="gene ID" value="CCACVL1_16940"/>
</dbReference>
<feature type="compositionally biased region" description="Polar residues" evidence="1">
    <location>
        <begin position="254"/>
        <end position="274"/>
    </location>
</feature>
<dbReference type="PANTHER" id="PTHR33095:SF81">
    <property type="entry name" value="OS07G0619500 PROTEIN"/>
    <property type="match status" value="1"/>
</dbReference>
<gene>
    <name evidence="2" type="ORF">CCACVL1_16940</name>
</gene>
<name>A0A1R3HUR1_COCAP</name>
<evidence type="ECO:0000313" key="3">
    <source>
        <dbReference type="Proteomes" id="UP000188268"/>
    </source>
</evidence>